<evidence type="ECO:0000313" key="3">
    <source>
        <dbReference type="Proteomes" id="UP000612893"/>
    </source>
</evidence>
<dbReference type="Gene3D" id="3.30.70.100">
    <property type="match status" value="1"/>
</dbReference>
<evidence type="ECO:0008006" key="4">
    <source>
        <dbReference type="Google" id="ProtNLM"/>
    </source>
</evidence>
<protein>
    <recommendedName>
        <fullName evidence="4">ABM domain-containing protein</fullName>
    </recommendedName>
</protein>
<reference evidence="2" key="1">
    <citation type="submission" date="2020-10" db="EMBL/GenBank/DDBJ databases">
        <title>Ca. Dormibacterota MAGs.</title>
        <authorList>
            <person name="Montgomery K."/>
        </authorList>
    </citation>
    <scope>NUCLEOTIDE SEQUENCE [LARGE SCALE GENOMIC DNA]</scope>
    <source>
        <strain evidence="2">SC8812_S17_10</strain>
    </source>
</reference>
<evidence type="ECO:0000256" key="1">
    <source>
        <dbReference type="SAM" id="MobiDB-lite"/>
    </source>
</evidence>
<accession>A0A934KB27</accession>
<evidence type="ECO:0000313" key="2">
    <source>
        <dbReference type="EMBL" id="MBJ7599078.1"/>
    </source>
</evidence>
<feature type="region of interest" description="Disordered" evidence="1">
    <location>
        <begin position="76"/>
        <end position="102"/>
    </location>
</feature>
<comment type="caution">
    <text evidence="2">The sequence shown here is derived from an EMBL/GenBank/DDBJ whole genome shotgun (WGS) entry which is preliminary data.</text>
</comment>
<dbReference type="AlphaFoldDB" id="A0A934KB27"/>
<organism evidence="2 3">
    <name type="scientific">Candidatus Nephthysia bennettiae</name>
    <dbReference type="NCBI Taxonomy" id="3127016"/>
    <lineage>
        <taxon>Bacteria</taxon>
        <taxon>Bacillati</taxon>
        <taxon>Candidatus Dormiibacterota</taxon>
        <taxon>Candidatus Dormibacteria</taxon>
        <taxon>Candidatus Dormibacterales</taxon>
        <taxon>Candidatus Dormibacteraceae</taxon>
        <taxon>Candidatus Nephthysia</taxon>
    </lineage>
</organism>
<sequence>MILTIAFFEESGAELDEGIRHVRDEVVPAFQGVQGLDAGYWLVDREAGRRVSVTVWKDAEAAGAAWPGISQRIREAREAAGRQTQPGPSRSERYEVFASVTG</sequence>
<proteinExistence type="predicted"/>
<dbReference type="EMBL" id="JAEKNR010000139">
    <property type="protein sequence ID" value="MBJ7599078.1"/>
    <property type="molecule type" value="Genomic_DNA"/>
</dbReference>
<dbReference type="Proteomes" id="UP000612893">
    <property type="component" value="Unassembled WGS sequence"/>
</dbReference>
<name>A0A934KB27_9BACT</name>
<keyword evidence="3" id="KW-1185">Reference proteome</keyword>
<gene>
    <name evidence="2" type="ORF">JF922_13480</name>
</gene>
<dbReference type="RefSeq" id="WP_338202459.1">
    <property type="nucleotide sequence ID" value="NZ_JAEKNR010000139.1"/>
</dbReference>